<gene>
    <name evidence="3" type="ORF">TIFTF001_042611</name>
</gene>
<dbReference type="PANTHER" id="PTHR31625">
    <property type="match status" value="1"/>
</dbReference>
<dbReference type="AlphaFoldDB" id="A0AA88CYZ3"/>
<comment type="caution">
    <text evidence="3">The sequence shown here is derived from an EMBL/GenBank/DDBJ whole genome shotgun (WGS) entry which is preliminary data.</text>
</comment>
<evidence type="ECO:0000313" key="4">
    <source>
        <dbReference type="Proteomes" id="UP001187192"/>
    </source>
</evidence>
<keyword evidence="4" id="KW-1185">Reference proteome</keyword>
<sequence length="474" mass="51969">MAHLDSVKVVEVCRLSPAPDFPESASATQKSLPLTFFDILWLRLPPVQRLFFYEISSSKTSIFFNSILPKLKTSLSLTLHHYLPLAGTLTWPQNSHKPAIEYTDGDGVLLTIAESDMDFHDLSGDDYFRQASDCHPFIPHLNVSHERAEVMSLQVTLFPNSGFSIAIAAHHAVLDGKTSTSFMKSWAHICRSLGGAESIISLPSLPEQIRPFYDRTVVEDPTGLGLETIYVNEWLKENGPNNRSLLTWAIDLPPGLVRGTFELTRENIEKLRKSAVNKRNCQGLILHVSTFSVTCSYTWVCLVKALGIREGKTHLGFNVDCRTRLTPAIPATYFGNCVSGRGVLVEAEGLWGEDGVNLALGALSKVIKSLDIENGVLNGAENLASIIIGGKAKKEPNSKVRGVSFGGSPRFEVYKTDFGWGKPTKVEMTSIDRTGAICLSDTKNGDGGVEIGLVLRLKEMEAFASQFGKGLENL</sequence>
<evidence type="ECO:0000256" key="1">
    <source>
        <dbReference type="ARBA" id="ARBA00022679"/>
    </source>
</evidence>
<organism evidence="3 4">
    <name type="scientific">Ficus carica</name>
    <name type="common">Common fig</name>
    <dbReference type="NCBI Taxonomy" id="3494"/>
    <lineage>
        <taxon>Eukaryota</taxon>
        <taxon>Viridiplantae</taxon>
        <taxon>Streptophyta</taxon>
        <taxon>Embryophyta</taxon>
        <taxon>Tracheophyta</taxon>
        <taxon>Spermatophyta</taxon>
        <taxon>Magnoliopsida</taxon>
        <taxon>eudicotyledons</taxon>
        <taxon>Gunneridae</taxon>
        <taxon>Pentapetalae</taxon>
        <taxon>rosids</taxon>
        <taxon>fabids</taxon>
        <taxon>Rosales</taxon>
        <taxon>Moraceae</taxon>
        <taxon>Ficeae</taxon>
        <taxon>Ficus</taxon>
    </lineage>
</organism>
<dbReference type="Pfam" id="PF02458">
    <property type="entry name" value="Transferase"/>
    <property type="match status" value="1"/>
</dbReference>
<keyword evidence="2" id="KW-0012">Acyltransferase</keyword>
<dbReference type="Gene3D" id="3.30.559.10">
    <property type="entry name" value="Chloramphenicol acetyltransferase-like domain"/>
    <property type="match status" value="2"/>
</dbReference>
<evidence type="ECO:0000313" key="3">
    <source>
        <dbReference type="EMBL" id="GMN37315.1"/>
    </source>
</evidence>
<protein>
    <submittedName>
        <fullName evidence="3">Uncharacterized protein</fullName>
    </submittedName>
</protein>
<dbReference type="GO" id="GO:0016747">
    <property type="term" value="F:acyltransferase activity, transferring groups other than amino-acyl groups"/>
    <property type="evidence" value="ECO:0007669"/>
    <property type="project" value="UniProtKB-ARBA"/>
</dbReference>
<keyword evidence="1" id="KW-0808">Transferase</keyword>
<dbReference type="SUPFAM" id="SSF52777">
    <property type="entry name" value="CoA-dependent acyltransferases"/>
    <property type="match status" value="1"/>
</dbReference>
<proteinExistence type="predicted"/>
<dbReference type="Proteomes" id="UP001187192">
    <property type="component" value="Unassembled WGS sequence"/>
</dbReference>
<dbReference type="EMBL" id="BTGU01002389">
    <property type="protein sequence ID" value="GMN37315.1"/>
    <property type="molecule type" value="Genomic_DNA"/>
</dbReference>
<evidence type="ECO:0000256" key="2">
    <source>
        <dbReference type="ARBA" id="ARBA00023315"/>
    </source>
</evidence>
<accession>A0AA88CYZ3</accession>
<dbReference type="InterPro" id="IPR023213">
    <property type="entry name" value="CAT-like_dom_sf"/>
</dbReference>
<reference evidence="3" key="1">
    <citation type="submission" date="2023-07" db="EMBL/GenBank/DDBJ databases">
        <title>draft genome sequence of fig (Ficus carica).</title>
        <authorList>
            <person name="Takahashi T."/>
            <person name="Nishimura K."/>
        </authorList>
    </citation>
    <scope>NUCLEOTIDE SEQUENCE</scope>
</reference>
<name>A0AA88CYZ3_FICCA</name>
<dbReference type="InterPro" id="IPR051504">
    <property type="entry name" value="Plant_metabolite_acyltrans"/>
</dbReference>